<dbReference type="InterPro" id="IPR032396">
    <property type="entry name" value="SAS-6_N"/>
</dbReference>
<keyword evidence="4" id="KW-1185">Reference proteome</keyword>
<evidence type="ECO:0000313" key="4">
    <source>
        <dbReference type="Proteomes" id="UP001153712"/>
    </source>
</evidence>
<keyword evidence="1" id="KW-0175">Coiled coil</keyword>
<evidence type="ECO:0000256" key="1">
    <source>
        <dbReference type="SAM" id="Coils"/>
    </source>
</evidence>
<feature type="domain" description="Spindle assembly abnormal protein 6 N-terminal" evidence="2">
    <location>
        <begin position="5"/>
        <end position="122"/>
    </location>
</feature>
<name>A0A9N9TR42_PHYSR</name>
<evidence type="ECO:0000259" key="2">
    <source>
        <dbReference type="Pfam" id="PF16531"/>
    </source>
</evidence>
<organism evidence="3 4">
    <name type="scientific">Phyllotreta striolata</name>
    <name type="common">Striped flea beetle</name>
    <name type="synonym">Crioceris striolata</name>
    <dbReference type="NCBI Taxonomy" id="444603"/>
    <lineage>
        <taxon>Eukaryota</taxon>
        <taxon>Metazoa</taxon>
        <taxon>Ecdysozoa</taxon>
        <taxon>Arthropoda</taxon>
        <taxon>Hexapoda</taxon>
        <taxon>Insecta</taxon>
        <taxon>Pterygota</taxon>
        <taxon>Neoptera</taxon>
        <taxon>Endopterygota</taxon>
        <taxon>Coleoptera</taxon>
        <taxon>Polyphaga</taxon>
        <taxon>Cucujiformia</taxon>
        <taxon>Chrysomeloidea</taxon>
        <taxon>Chrysomelidae</taxon>
        <taxon>Galerucinae</taxon>
        <taxon>Alticini</taxon>
        <taxon>Phyllotreta</taxon>
    </lineage>
</organism>
<dbReference type="Gene3D" id="2.170.210.20">
    <property type="entry name" value="Spindle assembly abnormal protein 6, N-terminal domain"/>
    <property type="match status" value="1"/>
</dbReference>
<reference evidence="3" key="1">
    <citation type="submission" date="2022-01" db="EMBL/GenBank/DDBJ databases">
        <authorList>
            <person name="King R."/>
        </authorList>
    </citation>
    <scope>NUCLEOTIDE SEQUENCE</scope>
</reference>
<sequence length="426" mass="49788">MTCIYNKNLALQICDRSGSFEDRTLNLIVNNNQDSLQIKIRDPSEFTFNYTETIDLGDYEILRAKQNLDINFNEFVGNLLEMLQQIPRREMFLRCEVSEKSCVLVFYNKSKIKSIIYVTLELHATSQKEILNEVTNNMHHIKDSNERLQLQVSNMKKIIANKDADIRILTNNIAKMDSKFQKVLKEVEDTIITKSRDFEYQLLKKIKILVQRLDELFDEVNTLKKKSIMKTESNSRLLRSIENLNIENIKFTNSIDQLEQKNNELQLAKMSLEKTVSNLRSILSERDAANRELQSKNEELRCDMEKATIIVAQKTSNIDELRRDLIQANQMLVNFNNHYDSKVKIIDNLQSSLVAKNQAIEEAKTKNYQLQREYDEYKAAYNSETQAKLKHELFMAQNKIEELEKSIRNTKKINALLSEKVNKIGI</sequence>
<protein>
    <recommendedName>
        <fullName evidence="2">Spindle assembly abnormal protein 6 N-terminal domain-containing protein</fullName>
    </recommendedName>
</protein>
<evidence type="ECO:0000313" key="3">
    <source>
        <dbReference type="EMBL" id="CAG9861632.1"/>
    </source>
</evidence>
<dbReference type="EMBL" id="OU900097">
    <property type="protein sequence ID" value="CAG9861632.1"/>
    <property type="molecule type" value="Genomic_DNA"/>
</dbReference>
<dbReference type="Proteomes" id="UP001153712">
    <property type="component" value="Chromosome 4"/>
</dbReference>
<dbReference type="Pfam" id="PF16531">
    <property type="entry name" value="SAS-6_N"/>
    <property type="match status" value="1"/>
</dbReference>
<dbReference type="AlphaFoldDB" id="A0A9N9TR42"/>
<dbReference type="InterPro" id="IPR038558">
    <property type="entry name" value="SAS-6_N_sf"/>
</dbReference>
<proteinExistence type="predicted"/>
<feature type="coiled-coil region" evidence="1">
    <location>
        <begin position="206"/>
        <end position="420"/>
    </location>
</feature>
<accession>A0A9N9TR42</accession>
<dbReference type="OrthoDB" id="49058at2759"/>
<gene>
    <name evidence="3" type="ORF">PHYEVI_LOCUS7967</name>
</gene>